<organism evidence="1 2">
    <name type="scientific">Zopfia rhizophila CBS 207.26</name>
    <dbReference type="NCBI Taxonomy" id="1314779"/>
    <lineage>
        <taxon>Eukaryota</taxon>
        <taxon>Fungi</taxon>
        <taxon>Dikarya</taxon>
        <taxon>Ascomycota</taxon>
        <taxon>Pezizomycotina</taxon>
        <taxon>Dothideomycetes</taxon>
        <taxon>Dothideomycetes incertae sedis</taxon>
        <taxon>Zopfiaceae</taxon>
        <taxon>Zopfia</taxon>
    </lineage>
</organism>
<accession>A0A6A6DBK1</accession>
<protein>
    <submittedName>
        <fullName evidence="1">Uncharacterized protein</fullName>
    </submittedName>
</protein>
<reference evidence="1" key="1">
    <citation type="journal article" date="2020" name="Stud. Mycol.">
        <title>101 Dothideomycetes genomes: a test case for predicting lifestyles and emergence of pathogens.</title>
        <authorList>
            <person name="Haridas S."/>
            <person name="Albert R."/>
            <person name="Binder M."/>
            <person name="Bloem J."/>
            <person name="Labutti K."/>
            <person name="Salamov A."/>
            <person name="Andreopoulos B."/>
            <person name="Baker S."/>
            <person name="Barry K."/>
            <person name="Bills G."/>
            <person name="Bluhm B."/>
            <person name="Cannon C."/>
            <person name="Castanera R."/>
            <person name="Culley D."/>
            <person name="Daum C."/>
            <person name="Ezra D."/>
            <person name="Gonzalez J."/>
            <person name="Henrissat B."/>
            <person name="Kuo A."/>
            <person name="Liang C."/>
            <person name="Lipzen A."/>
            <person name="Lutzoni F."/>
            <person name="Magnuson J."/>
            <person name="Mondo S."/>
            <person name="Nolan M."/>
            <person name="Ohm R."/>
            <person name="Pangilinan J."/>
            <person name="Park H.-J."/>
            <person name="Ramirez L."/>
            <person name="Alfaro M."/>
            <person name="Sun H."/>
            <person name="Tritt A."/>
            <person name="Yoshinaga Y."/>
            <person name="Zwiers L.-H."/>
            <person name="Turgeon B."/>
            <person name="Goodwin S."/>
            <person name="Spatafora J."/>
            <person name="Crous P."/>
            <person name="Grigoriev I."/>
        </authorList>
    </citation>
    <scope>NUCLEOTIDE SEQUENCE</scope>
    <source>
        <strain evidence="1">CBS 207.26</strain>
    </source>
</reference>
<proteinExistence type="predicted"/>
<dbReference type="Proteomes" id="UP000800200">
    <property type="component" value="Unassembled WGS sequence"/>
</dbReference>
<dbReference type="AlphaFoldDB" id="A0A6A6DBK1"/>
<gene>
    <name evidence="1" type="ORF">K469DRAFT_56412</name>
</gene>
<evidence type="ECO:0000313" key="1">
    <source>
        <dbReference type="EMBL" id="KAF2175692.1"/>
    </source>
</evidence>
<sequence length="51" mass="5570">MDIITLEPETAKLAVELELADIDEILDGLYATTPVGDQRSGLEALRKTVQN</sequence>
<keyword evidence="2" id="KW-1185">Reference proteome</keyword>
<name>A0A6A6DBK1_9PEZI</name>
<evidence type="ECO:0000313" key="2">
    <source>
        <dbReference type="Proteomes" id="UP000800200"/>
    </source>
</evidence>
<dbReference type="OrthoDB" id="9977870at2759"/>
<dbReference type="EMBL" id="ML994727">
    <property type="protein sequence ID" value="KAF2175692.1"/>
    <property type="molecule type" value="Genomic_DNA"/>
</dbReference>